<sequence>MQHRQVQFAQEWVDKQQPRLELRAGYLWRHNVAGHSKLEARLARLVDVRLPKAQQAIIDSGVSRKADISKLCEGLRPTTYEIAEVKWLLELIDGDMPLPLRQRQLSTKPAPGRAPQKRKSKRPSKRSAQRYRGSGHYSATLPGIPSRRGRPARPASATSIDDDNVSADSMDDFIDDDDDNDQNEVASEAPSAATSADATADATAGHFASMSLGSTARERSFVPACNMTAEEFAAELR</sequence>
<keyword evidence="2" id="KW-1185">Reference proteome</keyword>
<comment type="caution">
    <text evidence="1">The sequence shown here is derived from an EMBL/GenBank/DDBJ whole genome shotgun (WGS) entry which is preliminary data.</text>
</comment>
<gene>
    <name evidence="1" type="ORF">IWW38_000654</name>
</gene>
<protein>
    <submittedName>
        <fullName evidence="1">Uncharacterized protein</fullName>
    </submittedName>
</protein>
<evidence type="ECO:0000313" key="1">
    <source>
        <dbReference type="EMBL" id="KAJ2900234.1"/>
    </source>
</evidence>
<dbReference type="EMBL" id="JANBVB010000009">
    <property type="protein sequence ID" value="KAJ2900234.1"/>
    <property type="molecule type" value="Genomic_DNA"/>
</dbReference>
<name>A0ACC1MAD9_9FUNG</name>
<reference evidence="1" key="1">
    <citation type="submission" date="2022-07" db="EMBL/GenBank/DDBJ databases">
        <title>Phylogenomic reconstructions and comparative analyses of Kickxellomycotina fungi.</title>
        <authorList>
            <person name="Reynolds N.K."/>
            <person name="Stajich J.E."/>
            <person name="Barry K."/>
            <person name="Grigoriev I.V."/>
            <person name="Crous P."/>
            <person name="Smith M.E."/>
        </authorList>
    </citation>
    <scope>NUCLEOTIDE SEQUENCE</scope>
    <source>
        <strain evidence="1">CBS 190363</strain>
    </source>
</reference>
<proteinExistence type="predicted"/>
<evidence type="ECO:0000313" key="2">
    <source>
        <dbReference type="Proteomes" id="UP001139981"/>
    </source>
</evidence>
<organism evidence="1 2">
    <name type="scientific">Coemansia aciculifera</name>
    <dbReference type="NCBI Taxonomy" id="417176"/>
    <lineage>
        <taxon>Eukaryota</taxon>
        <taxon>Fungi</taxon>
        <taxon>Fungi incertae sedis</taxon>
        <taxon>Zoopagomycota</taxon>
        <taxon>Kickxellomycotina</taxon>
        <taxon>Kickxellomycetes</taxon>
        <taxon>Kickxellales</taxon>
        <taxon>Kickxellaceae</taxon>
        <taxon>Coemansia</taxon>
    </lineage>
</organism>
<dbReference type="Proteomes" id="UP001139981">
    <property type="component" value="Unassembled WGS sequence"/>
</dbReference>
<accession>A0ACC1MAD9</accession>